<evidence type="ECO:0000256" key="1">
    <source>
        <dbReference type="ARBA" id="ARBA00001412"/>
    </source>
</evidence>
<dbReference type="Pfam" id="PF02929">
    <property type="entry name" value="Bgal_small_N"/>
    <property type="match status" value="1"/>
</dbReference>
<feature type="non-terminal residue" evidence="6">
    <location>
        <position position="1"/>
    </location>
</feature>
<evidence type="ECO:0000259" key="5">
    <source>
        <dbReference type="SMART" id="SM01038"/>
    </source>
</evidence>
<dbReference type="InterPro" id="IPR014718">
    <property type="entry name" value="GH-type_carb-bd"/>
</dbReference>
<keyword evidence="3" id="KW-0378">Hydrolase</keyword>
<dbReference type="Gene3D" id="2.70.98.10">
    <property type="match status" value="1"/>
</dbReference>
<dbReference type="InterPro" id="IPR004199">
    <property type="entry name" value="B-gal_small/dom_5"/>
</dbReference>
<dbReference type="GO" id="GO:0004565">
    <property type="term" value="F:beta-galactosidase activity"/>
    <property type="evidence" value="ECO:0007669"/>
    <property type="project" value="UniProtKB-EC"/>
</dbReference>
<dbReference type="GO" id="GO:0005990">
    <property type="term" value="P:lactose catabolic process"/>
    <property type="evidence" value="ECO:0007669"/>
    <property type="project" value="TreeGrafter"/>
</dbReference>
<dbReference type="SUPFAM" id="SSF74650">
    <property type="entry name" value="Galactose mutarotase-like"/>
    <property type="match status" value="1"/>
</dbReference>
<feature type="domain" description="Beta galactosidase small chain/" evidence="5">
    <location>
        <begin position="11"/>
        <end position="183"/>
    </location>
</feature>
<dbReference type="PANTHER" id="PTHR46323:SF2">
    <property type="entry name" value="BETA-GALACTOSIDASE"/>
    <property type="match status" value="1"/>
</dbReference>
<dbReference type="EMBL" id="KF120038">
    <property type="protein sequence ID" value="AIA87307.1"/>
    <property type="molecule type" value="Genomic_DNA"/>
</dbReference>
<feature type="non-terminal residue" evidence="6">
    <location>
        <position position="184"/>
    </location>
</feature>
<dbReference type="InterPro" id="IPR050347">
    <property type="entry name" value="Bact_Beta-galactosidase"/>
</dbReference>
<organism evidence="6">
    <name type="scientific">uncultured Bacillus sp</name>
    <dbReference type="NCBI Taxonomy" id="83428"/>
    <lineage>
        <taxon>Bacteria</taxon>
        <taxon>Bacillati</taxon>
        <taxon>Bacillota</taxon>
        <taxon>Bacilli</taxon>
        <taxon>Bacillales</taxon>
        <taxon>Bacillaceae</taxon>
        <taxon>Bacillus</taxon>
        <taxon>environmental samples</taxon>
    </lineage>
</organism>
<dbReference type="EC" id="3.2.1.23" evidence="2"/>
<keyword evidence="4" id="KW-0326">Glycosidase</keyword>
<evidence type="ECO:0000256" key="3">
    <source>
        <dbReference type="ARBA" id="ARBA00022801"/>
    </source>
</evidence>
<dbReference type="PANTHER" id="PTHR46323">
    <property type="entry name" value="BETA-GALACTOSIDASE"/>
    <property type="match status" value="1"/>
</dbReference>
<evidence type="ECO:0000313" key="6">
    <source>
        <dbReference type="EMBL" id="AIA87307.1"/>
    </source>
</evidence>
<dbReference type="AlphaFoldDB" id="A0A060BX89"/>
<comment type="catalytic activity">
    <reaction evidence="1">
        <text>Hydrolysis of terminal non-reducing beta-D-galactose residues in beta-D-galactosides.</text>
        <dbReference type="EC" id="3.2.1.23"/>
    </reaction>
</comment>
<proteinExistence type="predicted"/>
<sequence>KGGGLVASGDTVRGAGFEIVFDAKAGTMTSWKVGGRELLLAGFRPDFWRAPNENDRGNKMQEKSAVWRHAGRDWKPATKGFESAPGGAKTIAFSGPLPAGAGTCEVTYTVRPDGWVEVAFHLAPKKGLADLPRVGLVGELPGAFDRVTVVRTRAAGDLLGPQGRPAWASYTGTVAEQFVPYLMV</sequence>
<dbReference type="GO" id="GO:0030246">
    <property type="term" value="F:carbohydrate binding"/>
    <property type="evidence" value="ECO:0007669"/>
    <property type="project" value="InterPro"/>
</dbReference>
<evidence type="ECO:0000256" key="4">
    <source>
        <dbReference type="ARBA" id="ARBA00023295"/>
    </source>
</evidence>
<dbReference type="GO" id="GO:0009341">
    <property type="term" value="C:beta-galactosidase complex"/>
    <property type="evidence" value="ECO:0007669"/>
    <property type="project" value="InterPro"/>
</dbReference>
<name>A0A060BX89_9BACI</name>
<dbReference type="InterPro" id="IPR011013">
    <property type="entry name" value="Gal_mutarotase_sf_dom"/>
</dbReference>
<protein>
    <recommendedName>
        <fullName evidence="2">beta-galactosidase</fullName>
        <ecNumber evidence="2">3.2.1.23</ecNumber>
    </recommendedName>
</protein>
<accession>A0A060BX89</accession>
<reference evidence="6" key="1">
    <citation type="journal article" date="2013" name="Environ. Microbiol.">
        <title>Seasonally variable intestinal metagenomes of the red palm weevil (Rhynchophorus ferrugineus).</title>
        <authorList>
            <person name="Jia S."/>
            <person name="Zhang X."/>
            <person name="Zhang G."/>
            <person name="Yin A."/>
            <person name="Zhang S."/>
            <person name="Li F."/>
            <person name="Wang L."/>
            <person name="Zhao D."/>
            <person name="Yun Q."/>
            <person name="Tala"/>
            <person name="Wang J."/>
            <person name="Sun G."/>
            <person name="Baabdullah M."/>
            <person name="Yu X."/>
            <person name="Hu S."/>
            <person name="Al-Mssallem I.S."/>
            <person name="Yu J."/>
        </authorList>
    </citation>
    <scope>NUCLEOTIDE SEQUENCE</scope>
</reference>
<evidence type="ECO:0000256" key="2">
    <source>
        <dbReference type="ARBA" id="ARBA00012756"/>
    </source>
</evidence>
<dbReference type="SMART" id="SM01038">
    <property type="entry name" value="Bgal_small_N"/>
    <property type="match status" value="1"/>
</dbReference>